<keyword evidence="5" id="KW-1185">Reference proteome</keyword>
<evidence type="ECO:0000313" key="5">
    <source>
        <dbReference type="Proteomes" id="UP000296352"/>
    </source>
</evidence>
<keyword evidence="2 4" id="KW-0012">Acyltransferase</keyword>
<dbReference type="CDD" id="cd04301">
    <property type="entry name" value="NAT_SF"/>
    <property type="match status" value="1"/>
</dbReference>
<feature type="domain" description="N-acetyltransferase" evidence="3">
    <location>
        <begin position="11"/>
        <end position="177"/>
    </location>
</feature>
<dbReference type="KEGG" id="cee:CENDO_03160"/>
<dbReference type="AlphaFoldDB" id="A0A4P7QEL4"/>
<dbReference type="EMBL" id="CP039247">
    <property type="protein sequence ID" value="QCB27929.1"/>
    <property type="molecule type" value="Genomic_DNA"/>
</dbReference>
<dbReference type="GO" id="GO:0006508">
    <property type="term" value="P:proteolysis"/>
    <property type="evidence" value="ECO:0007669"/>
    <property type="project" value="UniProtKB-KW"/>
</dbReference>
<dbReference type="OrthoDB" id="143110at2"/>
<keyword evidence="1 4" id="KW-0808">Transferase</keyword>
<dbReference type="Gene3D" id="3.40.630.30">
    <property type="match status" value="1"/>
</dbReference>
<dbReference type="Pfam" id="PF00583">
    <property type="entry name" value="Acetyltransf_1"/>
    <property type="match status" value="1"/>
</dbReference>
<evidence type="ECO:0000256" key="2">
    <source>
        <dbReference type="ARBA" id="ARBA00023315"/>
    </source>
</evidence>
<protein>
    <submittedName>
        <fullName evidence="4">Protease synthase and sporulation negative regulatory protein PAI 1</fullName>
        <ecNumber evidence="4">2.3.1.-</ecNumber>
    </submittedName>
</protein>
<dbReference type="Proteomes" id="UP000296352">
    <property type="component" value="Chromosome"/>
</dbReference>
<evidence type="ECO:0000259" key="3">
    <source>
        <dbReference type="PROSITE" id="PS51186"/>
    </source>
</evidence>
<proteinExistence type="predicted"/>
<dbReference type="InterPro" id="IPR050832">
    <property type="entry name" value="Bact_Acetyltransf"/>
</dbReference>
<dbReference type="InterPro" id="IPR000182">
    <property type="entry name" value="GNAT_dom"/>
</dbReference>
<dbReference type="PANTHER" id="PTHR43877">
    <property type="entry name" value="AMINOALKYLPHOSPHONATE N-ACETYLTRANSFERASE-RELATED-RELATED"/>
    <property type="match status" value="1"/>
</dbReference>
<dbReference type="GO" id="GO:0008233">
    <property type="term" value="F:peptidase activity"/>
    <property type="evidence" value="ECO:0007669"/>
    <property type="project" value="UniProtKB-KW"/>
</dbReference>
<dbReference type="EC" id="2.3.1.-" evidence="4"/>
<reference evidence="4 5" key="1">
    <citation type="submission" date="2019-04" db="EMBL/GenBank/DDBJ databases">
        <title>Corynebacterium endometrii sp. nov., isolated from the uterus of a cow with endometritis.</title>
        <authorList>
            <person name="Ballas P."/>
            <person name="Ruckert C."/>
            <person name="Wagener K."/>
            <person name="Drillich M."/>
            <person name="Kaempfer P."/>
            <person name="Busse H.-J."/>
            <person name="Ehling-Schulz M."/>
        </authorList>
    </citation>
    <scope>NUCLEOTIDE SEQUENCE [LARGE SCALE GENOMIC DNA]</scope>
    <source>
        <strain evidence="4 5">LMM-1653</strain>
    </source>
</reference>
<dbReference type="SUPFAM" id="SSF55729">
    <property type="entry name" value="Acyl-CoA N-acyltransferases (Nat)"/>
    <property type="match status" value="1"/>
</dbReference>
<evidence type="ECO:0000313" key="4">
    <source>
        <dbReference type="EMBL" id="QCB27929.1"/>
    </source>
</evidence>
<dbReference type="InterPro" id="IPR016181">
    <property type="entry name" value="Acyl_CoA_acyltransferase"/>
</dbReference>
<keyword evidence="4" id="KW-0378">Hydrolase</keyword>
<name>A0A4P7QEL4_9CORY</name>
<dbReference type="RefSeq" id="WP_136140734.1">
    <property type="nucleotide sequence ID" value="NZ_CP039247.1"/>
</dbReference>
<evidence type="ECO:0000256" key="1">
    <source>
        <dbReference type="ARBA" id="ARBA00022679"/>
    </source>
</evidence>
<dbReference type="GO" id="GO:0016747">
    <property type="term" value="F:acyltransferase activity, transferring groups other than amino-acyl groups"/>
    <property type="evidence" value="ECO:0007669"/>
    <property type="project" value="InterPro"/>
</dbReference>
<accession>A0A4P7QEL4</accession>
<dbReference type="PROSITE" id="PS51186">
    <property type="entry name" value="GNAT"/>
    <property type="match status" value="1"/>
</dbReference>
<gene>
    <name evidence="4" type="primary">paiA</name>
    <name evidence="4" type="ORF">CENDO_03160</name>
</gene>
<organism evidence="4 5">
    <name type="scientific">Corynebacterium endometrii</name>
    <dbReference type="NCBI Taxonomy" id="2488819"/>
    <lineage>
        <taxon>Bacteria</taxon>
        <taxon>Bacillati</taxon>
        <taxon>Actinomycetota</taxon>
        <taxon>Actinomycetes</taxon>
        <taxon>Mycobacteriales</taxon>
        <taxon>Corynebacteriaceae</taxon>
        <taxon>Corynebacterium</taxon>
    </lineage>
</organism>
<keyword evidence="4" id="KW-0645">Protease</keyword>
<sequence>MSSDATAHGPLRIRRAAVKDAQALVALSAETFTQTFGHLYKPQDLAAFLDSAYDLGKHAQLLEDPEFAVWLLEAENGPVGYALAGPCGLPHEGVGPGDRELKRLYILSNYQGLGYGARLMEVFLDWCGEHTAWLGVWSENFGAQRFYSRYGFKKAGDYYFAVGEHRDYEFIMRRPASATA</sequence>